<dbReference type="AlphaFoldDB" id="A0A429ZQY4"/>
<dbReference type="RefSeq" id="WP_126779322.1">
    <property type="nucleotide sequence ID" value="NZ_CAUQJP010000038.1"/>
</dbReference>
<accession>A0A429ZQY4</accession>
<evidence type="ECO:0000313" key="1">
    <source>
        <dbReference type="EMBL" id="RST96058.1"/>
    </source>
</evidence>
<name>A0A429ZQY4_9ENTE</name>
<dbReference type="GeneID" id="98568027"/>
<comment type="caution">
    <text evidence="1">The sequence shown here is derived from an EMBL/GenBank/DDBJ whole genome shotgun (WGS) entry which is preliminary data.</text>
</comment>
<evidence type="ECO:0000313" key="2">
    <source>
        <dbReference type="Proteomes" id="UP000287239"/>
    </source>
</evidence>
<organism evidence="1 2">
    <name type="scientific">Vagococcus salmoninarum</name>
    <dbReference type="NCBI Taxonomy" id="2739"/>
    <lineage>
        <taxon>Bacteria</taxon>
        <taxon>Bacillati</taxon>
        <taxon>Bacillota</taxon>
        <taxon>Bacilli</taxon>
        <taxon>Lactobacillales</taxon>
        <taxon>Enterococcaceae</taxon>
        <taxon>Vagococcus</taxon>
    </lineage>
</organism>
<keyword evidence="2" id="KW-1185">Reference proteome</keyword>
<dbReference type="EMBL" id="NGJU01000008">
    <property type="protein sequence ID" value="RST96058.1"/>
    <property type="molecule type" value="Genomic_DNA"/>
</dbReference>
<proteinExistence type="predicted"/>
<gene>
    <name evidence="1" type="ORF">CBF35_06570</name>
</gene>
<dbReference type="Proteomes" id="UP000287239">
    <property type="component" value="Unassembled WGS sequence"/>
</dbReference>
<protein>
    <submittedName>
        <fullName evidence="1">Uncharacterized protein</fullName>
    </submittedName>
</protein>
<reference evidence="1 2" key="1">
    <citation type="submission" date="2017-05" db="EMBL/GenBank/DDBJ databases">
        <title>Vagococcus spp. assemblies.</title>
        <authorList>
            <person name="Gulvik C.A."/>
        </authorList>
    </citation>
    <scope>NUCLEOTIDE SEQUENCE [LARGE SCALE GENOMIC DNA]</scope>
    <source>
        <strain evidence="1 2">NCFB 2777</strain>
    </source>
</reference>
<sequence>MNKNQLRMIKQAELEISAQNKKIITDALAKSDGPTLTIKQQHKLDETIEKESTIILATSLEVVAKHPEKSNQQLVIMVLEKIAESSRIKLVRKLAKNSLKMINNGGYTL</sequence>